<dbReference type="InterPro" id="IPR050259">
    <property type="entry name" value="SDR"/>
</dbReference>
<dbReference type="FunFam" id="3.40.50.720:FF:000084">
    <property type="entry name" value="Short-chain dehydrogenase reductase"/>
    <property type="match status" value="1"/>
</dbReference>
<evidence type="ECO:0000313" key="3">
    <source>
        <dbReference type="Proteomes" id="UP000474957"/>
    </source>
</evidence>
<comment type="caution">
    <text evidence="2">The sequence shown here is derived from an EMBL/GenBank/DDBJ whole genome shotgun (WGS) entry which is preliminary data.</text>
</comment>
<dbReference type="PANTHER" id="PTHR42879">
    <property type="entry name" value="3-OXOACYL-(ACYL-CARRIER-PROTEIN) REDUCTASE"/>
    <property type="match status" value="1"/>
</dbReference>
<comment type="similarity">
    <text evidence="1">Belongs to the short-chain dehydrogenases/reductases (SDR) family.</text>
</comment>
<dbReference type="GO" id="GO:0003858">
    <property type="term" value="F:3-hydroxybutyrate dehydrogenase activity"/>
    <property type="evidence" value="ECO:0007669"/>
    <property type="project" value="UniProtKB-EC"/>
</dbReference>
<dbReference type="SUPFAM" id="SSF51735">
    <property type="entry name" value="NAD(P)-binding Rossmann-fold domains"/>
    <property type="match status" value="1"/>
</dbReference>
<dbReference type="InterPro" id="IPR020904">
    <property type="entry name" value="Sc_DH/Rdtase_CS"/>
</dbReference>
<dbReference type="InterPro" id="IPR011294">
    <property type="entry name" value="3-OHbutyrate_DH"/>
</dbReference>
<dbReference type="InterPro" id="IPR036291">
    <property type="entry name" value="NAD(P)-bd_dom_sf"/>
</dbReference>
<keyword evidence="2" id="KW-0560">Oxidoreductase</keyword>
<sequence>MQEHVLKSRTADAAATERPLRGRSAIVTGSTSGIGLGIARALAAKGVNVMLNGFGEADAVEALRSGMVKDHGVAVAYAPADMARPGEIAAMVEDCARTFGQVDILVNNAGVFHVEPVESMPPAHWDTTLSINLTAAYQAVRAALPGMKARGWGRIINIASALGVVGAPNAAAYAASKHGVVGLTRAVALEVADQGITVNAICPGYVLTPLIRHEIGETAKLRGVSEEQVKTDFLSATQPTGRFVETGEIGALAAFLCSADAASITGAALPIDGGWTAR</sequence>
<name>A0A6L5YXP7_9RHOB</name>
<protein>
    <submittedName>
        <fullName evidence="2">3-hydroxybutyrate dehydrogenase</fullName>
        <ecNumber evidence="2">1.1.1.30</ecNumber>
    </submittedName>
</protein>
<evidence type="ECO:0000313" key="2">
    <source>
        <dbReference type="EMBL" id="MSU88454.1"/>
    </source>
</evidence>
<dbReference type="PROSITE" id="PS00061">
    <property type="entry name" value="ADH_SHORT"/>
    <property type="match status" value="1"/>
</dbReference>
<dbReference type="RefSeq" id="WP_154444508.1">
    <property type="nucleotide sequence ID" value="NZ_WIND01000001.1"/>
</dbReference>
<dbReference type="Pfam" id="PF13561">
    <property type="entry name" value="adh_short_C2"/>
    <property type="match status" value="1"/>
</dbReference>
<dbReference type="Gene3D" id="3.40.50.720">
    <property type="entry name" value="NAD(P)-binding Rossmann-like Domain"/>
    <property type="match status" value="1"/>
</dbReference>
<dbReference type="GO" id="GO:0032787">
    <property type="term" value="P:monocarboxylic acid metabolic process"/>
    <property type="evidence" value="ECO:0007669"/>
    <property type="project" value="UniProtKB-ARBA"/>
</dbReference>
<proteinExistence type="inferred from homology"/>
<dbReference type="EMBL" id="WIND01000001">
    <property type="protein sequence ID" value="MSU88454.1"/>
    <property type="molecule type" value="Genomic_DNA"/>
</dbReference>
<dbReference type="NCBIfam" id="TIGR01963">
    <property type="entry name" value="PHB_DH"/>
    <property type="match status" value="1"/>
</dbReference>
<evidence type="ECO:0000256" key="1">
    <source>
        <dbReference type="ARBA" id="ARBA00006484"/>
    </source>
</evidence>
<accession>A0A6L5YXP7</accession>
<dbReference type="InterPro" id="IPR002347">
    <property type="entry name" value="SDR_fam"/>
</dbReference>
<reference evidence="2 3" key="1">
    <citation type="submission" date="2019-10" db="EMBL/GenBank/DDBJ databases">
        <title>Cognatihalovulum marinum gen. nov. sp. nov., a new member of the family Rhodobacteraceae isolated from deep seawater of the Northwest Indian Ocean.</title>
        <authorList>
            <person name="Ruan C."/>
            <person name="Wang J."/>
            <person name="Zheng X."/>
            <person name="Song L."/>
            <person name="Zhu Y."/>
            <person name="Huang Y."/>
            <person name="Lu Z."/>
            <person name="Du W."/>
            <person name="Huang L."/>
            <person name="Dai X."/>
        </authorList>
    </citation>
    <scope>NUCLEOTIDE SEQUENCE [LARGE SCALE GENOMIC DNA]</scope>
    <source>
        <strain evidence="2 3">2CG4</strain>
    </source>
</reference>
<dbReference type="PRINTS" id="PR00080">
    <property type="entry name" value="SDRFAMILY"/>
</dbReference>
<dbReference type="PANTHER" id="PTHR42879:SF2">
    <property type="entry name" value="3-OXOACYL-[ACYL-CARRIER-PROTEIN] REDUCTASE FABG"/>
    <property type="match status" value="1"/>
</dbReference>
<dbReference type="NCBIfam" id="NF009093">
    <property type="entry name" value="PRK12429.1"/>
    <property type="match status" value="1"/>
</dbReference>
<dbReference type="PRINTS" id="PR00081">
    <property type="entry name" value="GDHRDH"/>
</dbReference>
<dbReference type="EC" id="1.1.1.30" evidence="2"/>
<dbReference type="Proteomes" id="UP000474957">
    <property type="component" value="Unassembled WGS sequence"/>
</dbReference>
<organism evidence="2 3">
    <name type="scientific">Halovulum marinum</name>
    <dbReference type="NCBI Taxonomy" id="2662447"/>
    <lineage>
        <taxon>Bacteria</taxon>
        <taxon>Pseudomonadati</taxon>
        <taxon>Pseudomonadota</taxon>
        <taxon>Alphaproteobacteria</taxon>
        <taxon>Rhodobacterales</taxon>
        <taxon>Paracoccaceae</taxon>
        <taxon>Halovulum</taxon>
    </lineage>
</organism>
<dbReference type="AlphaFoldDB" id="A0A6L5YXP7"/>
<keyword evidence="3" id="KW-1185">Reference proteome</keyword>
<gene>
    <name evidence="2" type="ORF">GE300_02335</name>
</gene>